<evidence type="ECO:0000313" key="2">
    <source>
        <dbReference type="EMBL" id="WOK93143.1"/>
    </source>
</evidence>
<evidence type="ECO:0000313" key="3">
    <source>
        <dbReference type="Proteomes" id="UP001327560"/>
    </source>
</evidence>
<gene>
    <name evidence="2" type="ORF">Cni_G01836</name>
</gene>
<dbReference type="InterPro" id="IPR043502">
    <property type="entry name" value="DNA/RNA_pol_sf"/>
</dbReference>
<protein>
    <recommendedName>
        <fullName evidence="1">Reverse transcriptase domain-containing protein</fullName>
    </recommendedName>
</protein>
<dbReference type="EMBL" id="CP136890">
    <property type="protein sequence ID" value="WOK93143.1"/>
    <property type="molecule type" value="Genomic_DNA"/>
</dbReference>
<dbReference type="SUPFAM" id="SSF56672">
    <property type="entry name" value="DNA/RNA polymerases"/>
    <property type="match status" value="1"/>
</dbReference>
<feature type="domain" description="Reverse transcriptase" evidence="1">
    <location>
        <begin position="6"/>
        <end position="284"/>
    </location>
</feature>
<dbReference type="Pfam" id="PF00078">
    <property type="entry name" value="RVT_1"/>
    <property type="match status" value="1"/>
</dbReference>
<reference evidence="2 3" key="1">
    <citation type="submission" date="2023-10" db="EMBL/GenBank/DDBJ databases">
        <title>Chromosome-scale genome assembly provides insights into flower coloration mechanisms of Canna indica.</title>
        <authorList>
            <person name="Li C."/>
        </authorList>
    </citation>
    <scope>NUCLEOTIDE SEQUENCE [LARGE SCALE GENOMIC DNA]</scope>
    <source>
        <tissue evidence="2">Flower</tissue>
    </source>
</reference>
<keyword evidence="3" id="KW-1185">Reference proteome</keyword>
<evidence type="ECO:0000259" key="1">
    <source>
        <dbReference type="PROSITE" id="PS50878"/>
    </source>
</evidence>
<accession>A0AAQ3PZ87</accession>
<dbReference type="PANTHER" id="PTHR31635:SF196">
    <property type="entry name" value="REVERSE TRANSCRIPTASE DOMAIN-CONTAINING PROTEIN-RELATED"/>
    <property type="match status" value="1"/>
</dbReference>
<dbReference type="InterPro" id="IPR000477">
    <property type="entry name" value="RT_dom"/>
</dbReference>
<dbReference type="CDD" id="cd01650">
    <property type="entry name" value="RT_nLTR_like"/>
    <property type="match status" value="1"/>
</dbReference>
<dbReference type="Proteomes" id="UP001327560">
    <property type="component" value="Chromosome 1"/>
</dbReference>
<dbReference type="PROSITE" id="PS50878">
    <property type="entry name" value="RT_POL"/>
    <property type="match status" value="1"/>
</dbReference>
<organism evidence="2 3">
    <name type="scientific">Canna indica</name>
    <name type="common">Indian-shot</name>
    <dbReference type="NCBI Taxonomy" id="4628"/>
    <lineage>
        <taxon>Eukaryota</taxon>
        <taxon>Viridiplantae</taxon>
        <taxon>Streptophyta</taxon>
        <taxon>Embryophyta</taxon>
        <taxon>Tracheophyta</taxon>
        <taxon>Spermatophyta</taxon>
        <taxon>Magnoliopsida</taxon>
        <taxon>Liliopsida</taxon>
        <taxon>Zingiberales</taxon>
        <taxon>Cannaceae</taxon>
        <taxon>Canna</taxon>
    </lineage>
</organism>
<dbReference type="AlphaFoldDB" id="A0AAQ3PZ87"/>
<name>A0AAQ3PZ87_9LILI</name>
<dbReference type="PANTHER" id="PTHR31635">
    <property type="entry name" value="REVERSE TRANSCRIPTASE DOMAIN-CONTAINING PROTEIN-RELATED"/>
    <property type="match status" value="1"/>
</dbReference>
<proteinExistence type="predicted"/>
<sequence length="333" mass="38596">MRDLESIFKKNKMPKGWNDTMLIFIPKKKKARKIPEFRPIALCNVIYKVAAKIIVNRMRGVIQKVINKEQSAFTPNRNIHDNILVVSEMINTFNKSKSKKPSVILKLDLEKAYDRIEWSIVYKVMGLMKFPRELINWVKCCIEEISFECKMNGETSDQFRSHKGLRQGDPLSPYLFIIMEETLTTITRKAVEMGMIIPFKMKELKEKLEVMKPEMNGGKDLWVWTGNESGKISVKSVYWFIKGREELEVGPDINWRVIWNMKETVLQSDATWAQNLKAGFGFVIKKQDEYKFAGFNNGKAQNPLHAKAQAIWFGLDNCKKKGIDMSNLTVKSL</sequence>